<name>A0A942Z6D5_9FIRM</name>
<dbReference type="RefSeq" id="WP_203366281.1">
    <property type="nucleotide sequence ID" value="NZ_WSFT01000031.1"/>
</dbReference>
<dbReference type="EMBL" id="WSFT01000031">
    <property type="protein sequence ID" value="MBS4538356.1"/>
    <property type="molecule type" value="Genomic_DNA"/>
</dbReference>
<dbReference type="Proteomes" id="UP000724672">
    <property type="component" value="Unassembled WGS sequence"/>
</dbReference>
<dbReference type="PANTHER" id="PTHR34703">
    <property type="entry name" value="ANTIPORTER SUBUNIT MNHG2-RELATED"/>
    <property type="match status" value="1"/>
</dbReference>
<accession>A0A942Z6D5</accession>
<comment type="similarity">
    <text evidence="2">Belongs to the CPA3 antiporters (TC 2.A.63) subunit G family.</text>
</comment>
<dbReference type="AlphaFoldDB" id="A0A942Z6D5"/>
<evidence type="ECO:0000256" key="2">
    <source>
        <dbReference type="ARBA" id="ARBA00008404"/>
    </source>
</evidence>
<comment type="subcellular location">
    <subcellularLocation>
        <location evidence="1">Membrane</location>
        <topology evidence="1">Multi-pass membrane protein</topology>
    </subcellularLocation>
</comment>
<dbReference type="GO" id="GO:0015385">
    <property type="term" value="F:sodium:proton antiporter activity"/>
    <property type="evidence" value="ECO:0007669"/>
    <property type="project" value="TreeGrafter"/>
</dbReference>
<evidence type="ECO:0000256" key="1">
    <source>
        <dbReference type="ARBA" id="ARBA00004141"/>
    </source>
</evidence>
<organism evidence="4 5">
    <name type="scientific">Anaeromonas frigoriresistens</name>
    <dbReference type="NCBI Taxonomy" id="2683708"/>
    <lineage>
        <taxon>Bacteria</taxon>
        <taxon>Bacillati</taxon>
        <taxon>Bacillota</taxon>
        <taxon>Tissierellia</taxon>
        <taxon>Tissierellales</taxon>
        <taxon>Thermohalobacteraceae</taxon>
        <taxon>Anaeromonas</taxon>
    </lineage>
</organism>
<dbReference type="NCBIfam" id="TIGR01300">
    <property type="entry name" value="CPA3_mnhG_phaG"/>
    <property type="match status" value="1"/>
</dbReference>
<evidence type="ECO:0000313" key="4">
    <source>
        <dbReference type="EMBL" id="MBS4538356.1"/>
    </source>
</evidence>
<protein>
    <submittedName>
        <fullName evidence="4">Monovalent cation/H(+) antiporter subunit G</fullName>
    </submittedName>
</protein>
<feature type="transmembrane region" description="Helical" evidence="3">
    <location>
        <begin position="31"/>
        <end position="51"/>
    </location>
</feature>
<keyword evidence="3" id="KW-1133">Transmembrane helix</keyword>
<proteinExistence type="inferred from homology"/>
<gene>
    <name evidence="4" type="primary">mnhG</name>
    <name evidence="4" type="ORF">GOQ27_07760</name>
</gene>
<keyword evidence="3" id="KW-0812">Transmembrane</keyword>
<feature type="transmembrane region" description="Helical" evidence="3">
    <location>
        <begin position="57"/>
        <end position="75"/>
    </location>
</feature>
<evidence type="ECO:0000313" key="5">
    <source>
        <dbReference type="Proteomes" id="UP000724672"/>
    </source>
</evidence>
<comment type="caution">
    <text evidence="4">The sequence shown here is derived from an EMBL/GenBank/DDBJ whole genome shotgun (WGS) entry which is preliminary data.</text>
</comment>
<sequence length="97" mass="10820">MISGLLFSISWIFIAFGLIGIYRFKNMYARLLVSSKIDTVAFITIIFALIFEAGLSPISIRLIIILIFILLTGPVSSHIITRSAYLNGIPLKDDDEI</sequence>
<reference evidence="4" key="1">
    <citation type="submission" date="2019-12" db="EMBL/GenBank/DDBJ databases">
        <title>Clostridiaceae gen. nov. sp. nov., isolated from sediment in Xinjiang, China.</title>
        <authorList>
            <person name="Zhang R."/>
        </authorList>
    </citation>
    <scope>NUCLEOTIDE SEQUENCE</scope>
    <source>
        <strain evidence="4">D2Q-11</strain>
    </source>
</reference>
<feature type="transmembrane region" description="Helical" evidence="3">
    <location>
        <begin position="6"/>
        <end position="24"/>
    </location>
</feature>
<keyword evidence="3" id="KW-0472">Membrane</keyword>
<dbReference type="PANTHER" id="PTHR34703:SF1">
    <property type="entry name" value="ANTIPORTER SUBUNIT MNHG2-RELATED"/>
    <property type="match status" value="1"/>
</dbReference>
<dbReference type="InterPro" id="IPR005133">
    <property type="entry name" value="PhaG_MnhG_YufB"/>
</dbReference>
<keyword evidence="5" id="KW-1185">Reference proteome</keyword>
<evidence type="ECO:0000256" key="3">
    <source>
        <dbReference type="SAM" id="Phobius"/>
    </source>
</evidence>
<dbReference type="Pfam" id="PF03334">
    <property type="entry name" value="PhaG_MnhG_YufB"/>
    <property type="match status" value="1"/>
</dbReference>